<feature type="transmembrane region" description="Helical" evidence="2">
    <location>
        <begin position="118"/>
        <end position="137"/>
    </location>
</feature>
<feature type="transmembrane region" description="Helical" evidence="2">
    <location>
        <begin position="69"/>
        <end position="98"/>
    </location>
</feature>
<evidence type="ECO:0000256" key="1">
    <source>
        <dbReference type="SAM" id="MobiDB-lite"/>
    </source>
</evidence>
<evidence type="ECO:0000313" key="4">
    <source>
        <dbReference type="Proteomes" id="UP000663791"/>
    </source>
</evidence>
<keyword evidence="4" id="KW-1185">Reference proteome</keyword>
<keyword evidence="2" id="KW-1133">Transmembrane helix</keyword>
<name>A0A938Y7Z1_9ACTN</name>
<protein>
    <recommendedName>
        <fullName evidence="5">DUF4190 domain-containing protein</fullName>
    </recommendedName>
</protein>
<dbReference type="AlphaFoldDB" id="A0A938Y7Z1"/>
<accession>A0A938Y7Z1</accession>
<keyword evidence="2" id="KW-0472">Membrane</keyword>
<dbReference type="Proteomes" id="UP000663791">
    <property type="component" value="Unassembled WGS sequence"/>
</dbReference>
<evidence type="ECO:0000313" key="3">
    <source>
        <dbReference type="EMBL" id="MBM9461763.1"/>
    </source>
</evidence>
<feature type="region of interest" description="Disordered" evidence="1">
    <location>
        <begin position="1"/>
        <end position="66"/>
    </location>
</feature>
<keyword evidence="2" id="KW-0812">Transmembrane</keyword>
<comment type="caution">
    <text evidence="3">The sequence shown here is derived from an EMBL/GenBank/DDBJ whole genome shotgun (WGS) entry which is preliminary data.</text>
</comment>
<feature type="compositionally biased region" description="Pro residues" evidence="1">
    <location>
        <begin position="1"/>
        <end position="10"/>
    </location>
</feature>
<organism evidence="3 4">
    <name type="scientific">Nocardioides faecalis</name>
    <dbReference type="NCBI Taxonomy" id="2803858"/>
    <lineage>
        <taxon>Bacteria</taxon>
        <taxon>Bacillati</taxon>
        <taxon>Actinomycetota</taxon>
        <taxon>Actinomycetes</taxon>
        <taxon>Propionibacteriales</taxon>
        <taxon>Nocardioidaceae</taxon>
        <taxon>Nocardioides</taxon>
    </lineage>
</organism>
<reference evidence="3" key="1">
    <citation type="submission" date="2021-01" db="EMBL/GenBank/DDBJ databases">
        <title>Novel species in genus Nocardioides.</title>
        <authorList>
            <person name="Zhang G."/>
        </authorList>
    </citation>
    <scope>NUCLEOTIDE SEQUENCE</scope>
    <source>
        <strain evidence="3">Zg-536</strain>
    </source>
</reference>
<dbReference type="RefSeq" id="WP_205293084.1">
    <property type="nucleotide sequence ID" value="NZ_CP074406.1"/>
</dbReference>
<evidence type="ECO:0008006" key="5">
    <source>
        <dbReference type="Google" id="ProtNLM"/>
    </source>
</evidence>
<evidence type="ECO:0000256" key="2">
    <source>
        <dbReference type="SAM" id="Phobius"/>
    </source>
</evidence>
<proteinExistence type="predicted"/>
<sequence length="149" mass="16520">MSQQPEPPWQRPEDAGQRKNGYDHGGPGPRPDEPVYMPAVYARYSPPGQQPWPAQQPWSRQQPPPSSGLYVAAAILNWITLASLTAATCGFGIIAAAWYVPMTICIHKAARDRRKHTALGVCTLVFCNLIAGILMLVEDSNRDQRLELR</sequence>
<feature type="compositionally biased region" description="Basic and acidic residues" evidence="1">
    <location>
        <begin position="11"/>
        <end position="22"/>
    </location>
</feature>
<feature type="compositionally biased region" description="Low complexity" evidence="1">
    <location>
        <begin position="45"/>
        <end position="61"/>
    </location>
</feature>
<gene>
    <name evidence="3" type="ORF">JK386_17870</name>
</gene>
<dbReference type="EMBL" id="JAERTX010000026">
    <property type="protein sequence ID" value="MBM9461763.1"/>
    <property type="molecule type" value="Genomic_DNA"/>
</dbReference>